<protein>
    <submittedName>
        <fullName evidence="2">Uncharacterized protein</fullName>
    </submittedName>
</protein>
<evidence type="ECO:0000313" key="2">
    <source>
        <dbReference type="EMBL" id="MBO3273307.1"/>
    </source>
</evidence>
<dbReference type="Proteomes" id="UP000670527">
    <property type="component" value="Unassembled WGS sequence"/>
</dbReference>
<evidence type="ECO:0000313" key="3">
    <source>
        <dbReference type="Proteomes" id="UP000670527"/>
    </source>
</evidence>
<keyword evidence="3" id="KW-1185">Reference proteome</keyword>
<dbReference type="EMBL" id="JAGETX010000031">
    <property type="protein sequence ID" value="MBO3273307.1"/>
    <property type="molecule type" value="Genomic_DNA"/>
</dbReference>
<feature type="signal peptide" evidence="1">
    <location>
        <begin position="1"/>
        <end position="23"/>
    </location>
</feature>
<keyword evidence="1" id="KW-0732">Signal</keyword>
<name>A0ABS3TI47_9BACT</name>
<proteinExistence type="predicted"/>
<gene>
    <name evidence="2" type="ORF">J4D97_21845</name>
</gene>
<feature type="chain" id="PRO_5046738585" evidence="1">
    <location>
        <begin position="24"/>
        <end position="175"/>
    </location>
</feature>
<reference evidence="2 3" key="1">
    <citation type="submission" date="2021-03" db="EMBL/GenBank/DDBJ databases">
        <authorList>
            <person name="Kim M.K."/>
        </authorList>
    </citation>
    <scope>NUCLEOTIDE SEQUENCE [LARGE SCALE GENOMIC DNA]</scope>
    <source>
        <strain evidence="2 3">BT507</strain>
    </source>
</reference>
<organism evidence="2 3">
    <name type="scientific">Hymenobacter defluvii</name>
    <dbReference type="NCBI Taxonomy" id="2054411"/>
    <lineage>
        <taxon>Bacteria</taxon>
        <taxon>Pseudomonadati</taxon>
        <taxon>Bacteroidota</taxon>
        <taxon>Cytophagia</taxon>
        <taxon>Cytophagales</taxon>
        <taxon>Hymenobacteraceae</taxon>
        <taxon>Hymenobacter</taxon>
    </lineage>
</organism>
<accession>A0ABS3TI47</accession>
<comment type="caution">
    <text evidence="2">The sequence shown here is derived from an EMBL/GenBank/DDBJ whole genome shotgun (WGS) entry which is preliminary data.</text>
</comment>
<evidence type="ECO:0000256" key="1">
    <source>
        <dbReference type="SAM" id="SignalP"/>
    </source>
</evidence>
<dbReference type="RefSeq" id="WP_208309441.1">
    <property type="nucleotide sequence ID" value="NZ_JAGETX010000031.1"/>
</dbReference>
<sequence>MPFTRYCLGVAVGLFLSANTAQAQLISDPTQATAARDTLFQQATQLQQQATLNLATFKPTIKRAGRRHVLKGASPKVKRAMSSDISEAESLWSWRHTTIRRRTGVVEERYQVRQANQILLNERRLNGTVTWLKVSIPKSPTTKTNVYKPRHKGLYMREGYLVFDGKNYVLPAATN</sequence>